<name>A0A9Q0F9T4_9ROSI</name>
<reference evidence="8" key="2">
    <citation type="journal article" date="2023" name="Plants (Basel)">
        <title>Annotation of the Turnera subulata (Passifloraceae) Draft Genome Reveals the S-Locus Evolved after the Divergence of Turneroideae from Passifloroideae in a Stepwise Manner.</title>
        <authorList>
            <person name="Henning P.M."/>
            <person name="Roalson E.H."/>
            <person name="Mir W."/>
            <person name="McCubbin A.G."/>
            <person name="Shore J.S."/>
        </authorList>
    </citation>
    <scope>NUCLEOTIDE SEQUENCE</scope>
    <source>
        <strain evidence="8">F60SS</strain>
    </source>
</reference>
<keyword evidence="4" id="KW-0862">Zinc</keyword>
<gene>
    <name evidence="8" type="ORF">Tsubulata_030881</name>
</gene>
<dbReference type="Proteomes" id="UP001141552">
    <property type="component" value="Unassembled WGS sequence"/>
</dbReference>
<feature type="region of interest" description="Disordered" evidence="6">
    <location>
        <begin position="86"/>
        <end position="105"/>
    </location>
</feature>
<evidence type="ECO:0000313" key="9">
    <source>
        <dbReference type="Proteomes" id="UP001141552"/>
    </source>
</evidence>
<evidence type="ECO:0000259" key="7">
    <source>
        <dbReference type="PROSITE" id="PS50808"/>
    </source>
</evidence>
<dbReference type="InterPro" id="IPR032675">
    <property type="entry name" value="LRR_dom_sf"/>
</dbReference>
<dbReference type="EMBL" id="JAKUCV010006398">
    <property type="protein sequence ID" value="KAJ4827538.1"/>
    <property type="molecule type" value="Genomic_DNA"/>
</dbReference>
<evidence type="ECO:0000313" key="8">
    <source>
        <dbReference type="EMBL" id="KAJ4827538.1"/>
    </source>
</evidence>
<organism evidence="8 9">
    <name type="scientific">Turnera subulata</name>
    <dbReference type="NCBI Taxonomy" id="218843"/>
    <lineage>
        <taxon>Eukaryota</taxon>
        <taxon>Viridiplantae</taxon>
        <taxon>Streptophyta</taxon>
        <taxon>Embryophyta</taxon>
        <taxon>Tracheophyta</taxon>
        <taxon>Spermatophyta</taxon>
        <taxon>Magnoliopsida</taxon>
        <taxon>eudicotyledons</taxon>
        <taxon>Gunneridae</taxon>
        <taxon>Pentapetalae</taxon>
        <taxon>rosids</taxon>
        <taxon>fabids</taxon>
        <taxon>Malpighiales</taxon>
        <taxon>Passifloraceae</taxon>
        <taxon>Turnera</taxon>
    </lineage>
</organism>
<reference evidence="8" key="1">
    <citation type="submission" date="2022-02" db="EMBL/GenBank/DDBJ databases">
        <authorList>
            <person name="Henning P.M."/>
            <person name="McCubbin A.G."/>
            <person name="Shore J.S."/>
        </authorList>
    </citation>
    <scope>NUCLEOTIDE SEQUENCE</scope>
    <source>
        <strain evidence="8">F60SS</strain>
        <tissue evidence="8">Leaves</tissue>
    </source>
</reference>
<keyword evidence="3" id="KW-0611">Plant defense</keyword>
<protein>
    <recommendedName>
        <fullName evidence="7">BED-type domain-containing protein</fullName>
    </recommendedName>
</protein>
<feature type="non-terminal residue" evidence="8">
    <location>
        <position position="1"/>
    </location>
</feature>
<comment type="caution">
    <text evidence="8">The sequence shown here is derived from an EMBL/GenBank/DDBJ whole genome shotgun (WGS) entry which is preliminary data.</text>
</comment>
<dbReference type="PROSITE" id="PS50808">
    <property type="entry name" value="ZF_BED"/>
    <property type="match status" value="1"/>
</dbReference>
<dbReference type="OrthoDB" id="851723at2759"/>
<feature type="compositionally biased region" description="Polar residues" evidence="6">
    <location>
        <begin position="233"/>
        <end position="245"/>
    </location>
</feature>
<feature type="compositionally biased region" description="Polar residues" evidence="6">
    <location>
        <begin position="89"/>
        <end position="101"/>
    </location>
</feature>
<evidence type="ECO:0000256" key="4">
    <source>
        <dbReference type="ARBA" id="ARBA00022833"/>
    </source>
</evidence>
<dbReference type="SUPFAM" id="SSF52058">
    <property type="entry name" value="L domain-like"/>
    <property type="match status" value="1"/>
</dbReference>
<sequence>MEQGPSNRTTKMPKGKDPFWDHVDEVDGRWKCKYCEQSFSLKVSVSRVKFHLAGESARGVEVCKNAPTVVQLKALEAILSKRQKVMSPVPTNDQGQASVSQEMEVDTPTLEQLEILNRMTTDMLQQPQGPENPLLQEHVGDVLEIPSVPVENDALNTSWENTAGQMQPDFTRMPSSSNNEAGSTFPIQAEDWERYFNEERPFLQSLTLEDQVPRAQVMPSSSNEEVRIADPTSAPTQTTQENPVDQQPACDNTRGLPKLRMLVLDSLPQLKRICNGLPKLRKLELDDLPQLKCICNGVLVCESLQIVVIRCPKLHEIPIIAADDEAKKLHRLELSKTEIRLPKLKALTLRDLPNLTSIYSGLLICDSLEYVTILKCGKLKRIPISLPLQSLKRVEVSPDEWWEQVEWGQIDWRM</sequence>
<dbReference type="InterPro" id="IPR003656">
    <property type="entry name" value="Znf_BED"/>
</dbReference>
<dbReference type="InterPro" id="IPR050905">
    <property type="entry name" value="Plant_NBS-LRR"/>
</dbReference>
<dbReference type="Pfam" id="PF02892">
    <property type="entry name" value="zf-BED"/>
    <property type="match status" value="1"/>
</dbReference>
<keyword evidence="2 5" id="KW-0863">Zinc-finger</keyword>
<dbReference type="PANTHER" id="PTHR33463">
    <property type="entry name" value="NB-ARC DOMAIN-CONTAINING PROTEIN-RELATED"/>
    <property type="match status" value="1"/>
</dbReference>
<dbReference type="AlphaFoldDB" id="A0A9Q0F9T4"/>
<evidence type="ECO:0000256" key="1">
    <source>
        <dbReference type="ARBA" id="ARBA00022723"/>
    </source>
</evidence>
<evidence type="ECO:0000256" key="5">
    <source>
        <dbReference type="PROSITE-ProRule" id="PRU00027"/>
    </source>
</evidence>
<proteinExistence type="predicted"/>
<keyword evidence="1" id="KW-0479">Metal-binding</keyword>
<dbReference type="Gene3D" id="3.80.10.10">
    <property type="entry name" value="Ribonuclease Inhibitor"/>
    <property type="match status" value="1"/>
</dbReference>
<accession>A0A9Q0F9T4</accession>
<evidence type="ECO:0000256" key="6">
    <source>
        <dbReference type="SAM" id="MobiDB-lite"/>
    </source>
</evidence>
<evidence type="ECO:0000256" key="3">
    <source>
        <dbReference type="ARBA" id="ARBA00022821"/>
    </source>
</evidence>
<dbReference type="PANTHER" id="PTHR33463:SF204">
    <property type="entry name" value="NB-ARC DOMAIN-CONTAINING PROTEIN"/>
    <property type="match status" value="1"/>
</dbReference>
<feature type="region of interest" description="Disordered" evidence="6">
    <location>
        <begin position="218"/>
        <end position="250"/>
    </location>
</feature>
<feature type="domain" description="BED-type" evidence="7">
    <location>
        <begin position="14"/>
        <end position="70"/>
    </location>
</feature>
<dbReference type="GO" id="GO:0008270">
    <property type="term" value="F:zinc ion binding"/>
    <property type="evidence" value="ECO:0007669"/>
    <property type="project" value="UniProtKB-KW"/>
</dbReference>
<keyword evidence="9" id="KW-1185">Reference proteome</keyword>
<evidence type="ECO:0000256" key="2">
    <source>
        <dbReference type="ARBA" id="ARBA00022771"/>
    </source>
</evidence>
<dbReference type="GO" id="GO:0003677">
    <property type="term" value="F:DNA binding"/>
    <property type="evidence" value="ECO:0007669"/>
    <property type="project" value="InterPro"/>
</dbReference>